<comment type="caution">
    <text evidence="1">The sequence shown here is derived from an EMBL/GenBank/DDBJ whole genome shotgun (WGS) entry which is preliminary data.</text>
</comment>
<name>A0AAV3NT72_LITER</name>
<accession>A0AAV3NT72</accession>
<proteinExistence type="predicted"/>
<gene>
    <name evidence="1" type="ORF">LIER_35505</name>
</gene>
<dbReference type="EMBL" id="BAABME010015601">
    <property type="protein sequence ID" value="GAA0142037.1"/>
    <property type="molecule type" value="Genomic_DNA"/>
</dbReference>
<protein>
    <submittedName>
        <fullName evidence="1">Uncharacterized protein</fullName>
    </submittedName>
</protein>
<keyword evidence="2" id="KW-1185">Reference proteome</keyword>
<evidence type="ECO:0000313" key="2">
    <source>
        <dbReference type="Proteomes" id="UP001454036"/>
    </source>
</evidence>
<dbReference type="AlphaFoldDB" id="A0AAV3NT72"/>
<organism evidence="1 2">
    <name type="scientific">Lithospermum erythrorhizon</name>
    <name type="common">Purple gromwell</name>
    <name type="synonym">Lithospermum officinale var. erythrorhizon</name>
    <dbReference type="NCBI Taxonomy" id="34254"/>
    <lineage>
        <taxon>Eukaryota</taxon>
        <taxon>Viridiplantae</taxon>
        <taxon>Streptophyta</taxon>
        <taxon>Embryophyta</taxon>
        <taxon>Tracheophyta</taxon>
        <taxon>Spermatophyta</taxon>
        <taxon>Magnoliopsida</taxon>
        <taxon>eudicotyledons</taxon>
        <taxon>Gunneridae</taxon>
        <taxon>Pentapetalae</taxon>
        <taxon>asterids</taxon>
        <taxon>lamiids</taxon>
        <taxon>Boraginales</taxon>
        <taxon>Boraginaceae</taxon>
        <taxon>Boraginoideae</taxon>
        <taxon>Lithospermeae</taxon>
        <taxon>Lithospermum</taxon>
    </lineage>
</organism>
<evidence type="ECO:0000313" key="1">
    <source>
        <dbReference type="EMBL" id="GAA0142037.1"/>
    </source>
</evidence>
<sequence>MLFFPCPSEKCPSPLKDSPEEFVKELMNKYQGIGFHIISQLFPSLWDDREYSRYYPMLGNRTMVGPSQPSIKALTGGGILKDTPRSSPNRENSLLHMIDASTLHQVRLYTSVGAKVRVENLVFTPYSDPFAPLVLKQEETHDDVIEEIDNYPSNALASAPI</sequence>
<dbReference type="Proteomes" id="UP001454036">
    <property type="component" value="Unassembled WGS sequence"/>
</dbReference>
<reference evidence="1 2" key="1">
    <citation type="submission" date="2024-01" db="EMBL/GenBank/DDBJ databases">
        <title>The complete chloroplast genome sequence of Lithospermum erythrorhizon: insights into the phylogenetic relationship among Boraginaceae species and the maternal lineages of purple gromwells.</title>
        <authorList>
            <person name="Okada T."/>
            <person name="Watanabe K."/>
        </authorList>
    </citation>
    <scope>NUCLEOTIDE SEQUENCE [LARGE SCALE GENOMIC DNA]</scope>
</reference>